<evidence type="ECO:0000313" key="7">
    <source>
        <dbReference type="Proteomes" id="UP000183832"/>
    </source>
</evidence>
<dbReference type="GO" id="GO:0007283">
    <property type="term" value="P:spermatogenesis"/>
    <property type="evidence" value="ECO:0007669"/>
    <property type="project" value="TreeGrafter"/>
</dbReference>
<protein>
    <submittedName>
        <fullName evidence="6">CLUMA_CG004519, isoform A</fullName>
    </submittedName>
</protein>
<feature type="domain" description="SHC SH2" evidence="5">
    <location>
        <begin position="20"/>
        <end position="244"/>
    </location>
</feature>
<dbReference type="InterPro" id="IPR012334">
    <property type="entry name" value="Pectin_lyas_fold"/>
</dbReference>
<dbReference type="PANTHER" id="PTHR14695:SF4">
    <property type="entry name" value="PROTEIN NESSUN DORMA"/>
    <property type="match status" value="1"/>
</dbReference>
<dbReference type="Gene3D" id="2.160.20.10">
    <property type="entry name" value="Single-stranded right-handed beta-helix, Pectin lyase-like"/>
    <property type="match status" value="1"/>
</dbReference>
<sequence>MSIYTFEKTFFQRLDEIKLVLEDIEPSVQVKELWKQFLETSIEPAGYSAIWKISKAACEIHNIKYPCEVYGTVNETNYDLLTAIFTVESVHDEKIHLPSICEVPLEDLFPTVEQENSALNIDLTADCFDRYRFFSNFIYMPWDDSETDFQLSGKNLIPRIKLFFDLKNKSINKGLASHIRSMIAEAKYIQTVREDLENSFTESDDELDISKSETKNKARKLLGLHLRLNQIQHEMEILVNPDMRQIYQEVKFPYYQLEKSEKSKIFAVAKRGTLKEQCEIIEEMKKRIDSDTEIHWLSLHDAIASAPPNSKIYIPSGTHNLSFFDYFNGDVLLCGLSPLSLETFDDDNKNYTKLSAADSASMLFAVDGDLELQNLVIDCTLVKTGFLVKDGKLTIKNCVIYGTKESSITEGSVISGSSKVLIENCLIKNFATGIIINDTGKVNLRNCIIKDCNVGVHLLTDNSMVSIEKTSIVNCNEHGILKHSTLLQDTTNKALNLNDKTENGTFHIYLLGNENKFDCNLEANIMVTTNFAPETPFISEKTDSSMEQEDE</sequence>
<evidence type="ECO:0000313" key="6">
    <source>
        <dbReference type="EMBL" id="CRK90829.1"/>
    </source>
</evidence>
<dbReference type="STRING" id="568069.A0A1J1HS36"/>
<dbReference type="GO" id="GO:0005819">
    <property type="term" value="C:spindle"/>
    <property type="evidence" value="ECO:0007669"/>
    <property type="project" value="UniProtKB-SubCell"/>
</dbReference>
<keyword evidence="7" id="KW-1185">Reference proteome</keyword>
<accession>A0A1J1HS36</accession>
<evidence type="ECO:0000259" key="5">
    <source>
        <dbReference type="Pfam" id="PF23762"/>
    </source>
</evidence>
<gene>
    <name evidence="6" type="ORF">CLUMA_CG004519</name>
</gene>
<proteinExistence type="predicted"/>
<dbReference type="Pfam" id="PF23762">
    <property type="entry name" value="SHCBP_N"/>
    <property type="match status" value="1"/>
</dbReference>
<reference evidence="6 7" key="1">
    <citation type="submission" date="2015-04" db="EMBL/GenBank/DDBJ databases">
        <authorList>
            <person name="Syromyatnikov M.Y."/>
            <person name="Popov V.N."/>
        </authorList>
    </citation>
    <scope>NUCLEOTIDE SEQUENCE [LARGE SCALE GENOMIC DNA]</scope>
</reference>
<evidence type="ECO:0000259" key="4">
    <source>
        <dbReference type="Pfam" id="PF13229"/>
    </source>
</evidence>
<evidence type="ECO:0000256" key="1">
    <source>
        <dbReference type="ARBA" id="ARBA00004186"/>
    </source>
</evidence>
<dbReference type="GO" id="GO:0007112">
    <property type="term" value="P:male meiosis cytokinesis"/>
    <property type="evidence" value="ECO:0007669"/>
    <property type="project" value="TreeGrafter"/>
</dbReference>
<dbReference type="OrthoDB" id="5978115at2759"/>
<dbReference type="InterPro" id="IPR057508">
    <property type="entry name" value="SHCBP-like_N"/>
</dbReference>
<dbReference type="InterPro" id="IPR045140">
    <property type="entry name" value="SHCBP1-like"/>
</dbReference>
<keyword evidence="3" id="KW-0206">Cytoskeleton</keyword>
<dbReference type="PANTHER" id="PTHR14695">
    <property type="entry name" value="SHC SH2-DOMAIN BINDING PROTEIN 1-RELATED"/>
    <property type="match status" value="1"/>
</dbReference>
<dbReference type="SUPFAM" id="SSF51126">
    <property type="entry name" value="Pectin lyase-like"/>
    <property type="match status" value="1"/>
</dbReference>
<dbReference type="InterPro" id="IPR011050">
    <property type="entry name" value="Pectin_lyase_fold/virulence"/>
</dbReference>
<organism evidence="6 7">
    <name type="scientific">Clunio marinus</name>
    <dbReference type="NCBI Taxonomy" id="568069"/>
    <lineage>
        <taxon>Eukaryota</taxon>
        <taxon>Metazoa</taxon>
        <taxon>Ecdysozoa</taxon>
        <taxon>Arthropoda</taxon>
        <taxon>Hexapoda</taxon>
        <taxon>Insecta</taxon>
        <taxon>Pterygota</taxon>
        <taxon>Neoptera</taxon>
        <taxon>Endopterygota</taxon>
        <taxon>Diptera</taxon>
        <taxon>Nematocera</taxon>
        <taxon>Chironomoidea</taxon>
        <taxon>Chironomidae</taxon>
        <taxon>Clunio</taxon>
    </lineage>
</organism>
<dbReference type="InterPro" id="IPR039448">
    <property type="entry name" value="Beta_helix"/>
</dbReference>
<dbReference type="EMBL" id="CVRI01000020">
    <property type="protein sequence ID" value="CRK90829.1"/>
    <property type="molecule type" value="Genomic_DNA"/>
</dbReference>
<keyword evidence="2" id="KW-0963">Cytoplasm</keyword>
<evidence type="ECO:0000256" key="3">
    <source>
        <dbReference type="ARBA" id="ARBA00023212"/>
    </source>
</evidence>
<name>A0A1J1HS36_9DIPT</name>
<dbReference type="Pfam" id="PF13229">
    <property type="entry name" value="Beta_helix"/>
    <property type="match status" value="1"/>
</dbReference>
<dbReference type="AlphaFoldDB" id="A0A1J1HS36"/>
<feature type="domain" description="Right handed beta helix" evidence="4">
    <location>
        <begin position="386"/>
        <end position="524"/>
    </location>
</feature>
<evidence type="ECO:0000256" key="2">
    <source>
        <dbReference type="ARBA" id="ARBA00022490"/>
    </source>
</evidence>
<comment type="subcellular location">
    <subcellularLocation>
        <location evidence="1">Cytoplasm</location>
        <location evidence="1">Cytoskeleton</location>
        <location evidence="1">Spindle</location>
    </subcellularLocation>
</comment>
<dbReference type="Proteomes" id="UP000183832">
    <property type="component" value="Unassembled WGS sequence"/>
</dbReference>